<sequence length="232" mass="25104">MPAAPRHRALAYILDDRWFVVVVSPAKPNSTYNTEPPPLRTLAHRELGPAHLPFPAASAGHRLVEAGYLIDPTERFKPDTINGWSKGNLPDQWQTVCHPITDEPALPALDNDNVPERSAAQLAADAAAAIRSINHALSTPTTLPYPPHVSEVAQPLTQVIDRLPETLDHLSTAIRHHLVKGLIRMDDATSPDGATGEALKHLGEARNGARTLSDSLHKAAAILFHMGTETAM</sequence>
<dbReference type="RefSeq" id="WP_187748560.1">
    <property type="nucleotide sequence ID" value="NZ_CP060828.1"/>
</dbReference>
<evidence type="ECO:0000313" key="2">
    <source>
        <dbReference type="Proteomes" id="UP000516052"/>
    </source>
</evidence>
<evidence type="ECO:0000313" key="1">
    <source>
        <dbReference type="EMBL" id="QNP71591.1"/>
    </source>
</evidence>
<accession>A0A7H0IFM5</accession>
<name>A0A7H0IFM5_9ACTN</name>
<dbReference type="KEGG" id="sroi:IAG44_20590"/>
<organism evidence="1 2">
    <name type="scientific">Streptomyces roseirectus</name>
    <dbReference type="NCBI Taxonomy" id="2768066"/>
    <lineage>
        <taxon>Bacteria</taxon>
        <taxon>Bacillati</taxon>
        <taxon>Actinomycetota</taxon>
        <taxon>Actinomycetes</taxon>
        <taxon>Kitasatosporales</taxon>
        <taxon>Streptomycetaceae</taxon>
        <taxon>Streptomyces</taxon>
    </lineage>
</organism>
<dbReference type="AlphaFoldDB" id="A0A7H0IFM5"/>
<reference evidence="1 2" key="1">
    <citation type="submission" date="2020-08" db="EMBL/GenBank/DDBJ databases">
        <title>A novel species.</title>
        <authorList>
            <person name="Gao J."/>
        </authorList>
    </citation>
    <scope>NUCLEOTIDE SEQUENCE [LARGE SCALE GENOMIC DNA]</scope>
    <source>
        <strain evidence="1 2">CRXT-G-22</strain>
    </source>
</reference>
<keyword evidence="2" id="KW-1185">Reference proteome</keyword>
<gene>
    <name evidence="1" type="ORF">IAG44_20590</name>
</gene>
<dbReference type="EMBL" id="CP060828">
    <property type="protein sequence ID" value="QNP71591.1"/>
    <property type="molecule type" value="Genomic_DNA"/>
</dbReference>
<proteinExistence type="predicted"/>
<protein>
    <submittedName>
        <fullName evidence="1">Uncharacterized protein</fullName>
    </submittedName>
</protein>
<dbReference type="Proteomes" id="UP000516052">
    <property type="component" value="Chromosome"/>
</dbReference>